<evidence type="ECO:0000256" key="2">
    <source>
        <dbReference type="ARBA" id="ARBA00022692"/>
    </source>
</evidence>
<accession>A0AAJ0G135</accession>
<evidence type="ECO:0000313" key="9">
    <source>
        <dbReference type="EMBL" id="KAK2608704.1"/>
    </source>
</evidence>
<dbReference type="PANTHER" id="PTHR33048:SF151">
    <property type="entry name" value="INTEGRAL MEMBRANE PROTEIN"/>
    <property type="match status" value="1"/>
</dbReference>
<organism evidence="9 10">
    <name type="scientific">Conoideocrella luteorostrata</name>
    <dbReference type="NCBI Taxonomy" id="1105319"/>
    <lineage>
        <taxon>Eukaryota</taxon>
        <taxon>Fungi</taxon>
        <taxon>Dikarya</taxon>
        <taxon>Ascomycota</taxon>
        <taxon>Pezizomycotina</taxon>
        <taxon>Sordariomycetes</taxon>
        <taxon>Hypocreomycetidae</taxon>
        <taxon>Hypocreales</taxon>
        <taxon>Clavicipitaceae</taxon>
        <taxon>Conoideocrella</taxon>
    </lineage>
</organism>
<keyword evidence="2 7" id="KW-0812">Transmembrane</keyword>
<comment type="similarity">
    <text evidence="5">Belongs to the SAT4 family.</text>
</comment>
<evidence type="ECO:0000256" key="7">
    <source>
        <dbReference type="SAM" id="Phobius"/>
    </source>
</evidence>
<dbReference type="AlphaFoldDB" id="A0AAJ0G135"/>
<feature type="transmembrane region" description="Helical" evidence="7">
    <location>
        <begin position="102"/>
        <end position="123"/>
    </location>
</feature>
<dbReference type="InterPro" id="IPR052337">
    <property type="entry name" value="SAT4-like"/>
</dbReference>
<keyword evidence="3 7" id="KW-1133">Transmembrane helix</keyword>
<feature type="domain" description="Rhodopsin" evidence="8">
    <location>
        <begin position="41"/>
        <end position="241"/>
    </location>
</feature>
<evidence type="ECO:0000256" key="6">
    <source>
        <dbReference type="SAM" id="MobiDB-lite"/>
    </source>
</evidence>
<dbReference type="PANTHER" id="PTHR33048">
    <property type="entry name" value="PTH11-LIKE INTEGRAL MEMBRANE PROTEIN (AFU_ORTHOLOGUE AFUA_5G11245)"/>
    <property type="match status" value="1"/>
</dbReference>
<evidence type="ECO:0000256" key="5">
    <source>
        <dbReference type="ARBA" id="ARBA00038359"/>
    </source>
</evidence>
<dbReference type="Proteomes" id="UP001251528">
    <property type="component" value="Unassembled WGS sequence"/>
</dbReference>
<keyword evidence="4 7" id="KW-0472">Membrane</keyword>
<dbReference type="Pfam" id="PF20684">
    <property type="entry name" value="Fung_rhodopsin"/>
    <property type="match status" value="1"/>
</dbReference>
<comment type="subcellular location">
    <subcellularLocation>
        <location evidence="1">Membrane</location>
        <topology evidence="1">Multi-pass membrane protein</topology>
    </subcellularLocation>
</comment>
<comment type="caution">
    <text evidence="9">The sequence shown here is derived from an EMBL/GenBank/DDBJ whole genome shotgun (WGS) entry which is preliminary data.</text>
</comment>
<keyword evidence="10" id="KW-1185">Reference proteome</keyword>
<feature type="transmembrane region" description="Helical" evidence="7">
    <location>
        <begin position="176"/>
        <end position="197"/>
    </location>
</feature>
<sequence length="385" mass="43801">MDATSSFLDDNTSFSSYRGEVSESKDKETTFWNWLVVGFGLVMFVQGVGYHADDVGHEGIVSIRRWLTITELIYVWNLCWTKLSLLVMYYRVFHFPYFKKLTVGVGCFVITWAICITFLFTFICMPVEKLWRPELPGRCVSELGVWLANAGATIFSDVVILLLPIPQVWNLQLKKFEKVGLTIIFGLGFFAVFASSFRTWVLFNYSKYDIPYTLTPLLAWSQIEMSAGIISACLPTMRPITRLASHKLGLDKAFRLSGVPKSGSGTNNQVGSGSNIERSNPAAPSFVTPQTLRVTAESTNHSDWVKVLKKNRYDANSRRRGILVETSLEWELELDQQIGLDGHLTEVERQQRRSEQLYKEKSSIDMDWASAMTDKSDLPMKRMNM</sequence>
<name>A0AAJ0G135_9HYPO</name>
<feature type="transmembrane region" description="Helical" evidence="7">
    <location>
        <begin position="143"/>
        <end position="164"/>
    </location>
</feature>
<feature type="compositionally biased region" description="Polar residues" evidence="6">
    <location>
        <begin position="263"/>
        <end position="278"/>
    </location>
</feature>
<evidence type="ECO:0000313" key="10">
    <source>
        <dbReference type="Proteomes" id="UP001251528"/>
    </source>
</evidence>
<evidence type="ECO:0000259" key="8">
    <source>
        <dbReference type="Pfam" id="PF20684"/>
    </source>
</evidence>
<gene>
    <name evidence="9" type="ORF">QQS21_002693</name>
</gene>
<dbReference type="InterPro" id="IPR049326">
    <property type="entry name" value="Rhodopsin_dom_fungi"/>
</dbReference>
<dbReference type="EMBL" id="JASWJB010000033">
    <property type="protein sequence ID" value="KAK2608704.1"/>
    <property type="molecule type" value="Genomic_DNA"/>
</dbReference>
<feature type="transmembrane region" description="Helical" evidence="7">
    <location>
        <begin position="72"/>
        <end position="90"/>
    </location>
</feature>
<protein>
    <recommendedName>
        <fullName evidence="8">Rhodopsin domain-containing protein</fullName>
    </recommendedName>
</protein>
<feature type="region of interest" description="Disordered" evidence="6">
    <location>
        <begin position="259"/>
        <end position="283"/>
    </location>
</feature>
<proteinExistence type="inferred from homology"/>
<reference evidence="9" key="1">
    <citation type="submission" date="2023-06" db="EMBL/GenBank/DDBJ databases">
        <title>Conoideocrella luteorostrata (Hypocreales: Clavicipitaceae), a potential biocontrol fungus for elongate hemlock scale in United States Christmas tree production areas.</title>
        <authorList>
            <person name="Barrett H."/>
            <person name="Lovett B."/>
            <person name="Macias A.M."/>
            <person name="Stajich J.E."/>
            <person name="Kasson M.T."/>
        </authorList>
    </citation>
    <scope>NUCLEOTIDE SEQUENCE</scope>
    <source>
        <strain evidence="9">ARSEF 14590</strain>
    </source>
</reference>
<evidence type="ECO:0000256" key="4">
    <source>
        <dbReference type="ARBA" id="ARBA00023136"/>
    </source>
</evidence>
<evidence type="ECO:0000256" key="3">
    <source>
        <dbReference type="ARBA" id="ARBA00022989"/>
    </source>
</evidence>
<dbReference type="GO" id="GO:0016020">
    <property type="term" value="C:membrane"/>
    <property type="evidence" value="ECO:0007669"/>
    <property type="project" value="UniProtKB-SubCell"/>
</dbReference>
<evidence type="ECO:0000256" key="1">
    <source>
        <dbReference type="ARBA" id="ARBA00004141"/>
    </source>
</evidence>
<feature type="transmembrane region" description="Helical" evidence="7">
    <location>
        <begin position="31"/>
        <end position="52"/>
    </location>
</feature>